<keyword evidence="1" id="KW-0285">Flavoprotein</keyword>
<comment type="caution">
    <text evidence="4">The sequence shown here is derived from an EMBL/GenBank/DDBJ whole genome shotgun (WGS) entry which is preliminary data.</text>
</comment>
<name>A0AA39Y1Y3_9PEZI</name>
<evidence type="ECO:0000256" key="1">
    <source>
        <dbReference type="ARBA" id="ARBA00022630"/>
    </source>
</evidence>
<keyword evidence="5" id="KW-1185">Reference proteome</keyword>
<organism evidence="4 5">
    <name type="scientific">Cercophora newfieldiana</name>
    <dbReference type="NCBI Taxonomy" id="92897"/>
    <lineage>
        <taxon>Eukaryota</taxon>
        <taxon>Fungi</taxon>
        <taxon>Dikarya</taxon>
        <taxon>Ascomycota</taxon>
        <taxon>Pezizomycotina</taxon>
        <taxon>Sordariomycetes</taxon>
        <taxon>Sordariomycetidae</taxon>
        <taxon>Sordariales</taxon>
        <taxon>Lasiosphaeriaceae</taxon>
        <taxon>Cercophora</taxon>
    </lineage>
</organism>
<accession>A0AA39Y1Y3</accession>
<proteinExistence type="predicted"/>
<dbReference type="GO" id="GO:0018580">
    <property type="term" value="F:nitronate monooxygenase activity"/>
    <property type="evidence" value="ECO:0007669"/>
    <property type="project" value="InterPro"/>
</dbReference>
<dbReference type="SUPFAM" id="SSF51412">
    <property type="entry name" value="Inosine monophosphate dehydrogenase (IMPDH)"/>
    <property type="match status" value="1"/>
</dbReference>
<keyword evidence="2" id="KW-0288">FMN</keyword>
<dbReference type="GO" id="GO:0051213">
    <property type="term" value="F:dioxygenase activity"/>
    <property type="evidence" value="ECO:0007669"/>
    <property type="project" value="UniProtKB-KW"/>
</dbReference>
<evidence type="ECO:0000313" key="4">
    <source>
        <dbReference type="EMBL" id="KAK0644503.1"/>
    </source>
</evidence>
<evidence type="ECO:0000256" key="2">
    <source>
        <dbReference type="ARBA" id="ARBA00022643"/>
    </source>
</evidence>
<dbReference type="PANTHER" id="PTHR32332">
    <property type="entry name" value="2-NITROPROPANE DIOXYGENASE"/>
    <property type="match status" value="1"/>
</dbReference>
<gene>
    <name evidence="4" type="ORF">B0T16DRAFT_460549</name>
</gene>
<reference evidence="4" key="1">
    <citation type="submission" date="2023-06" db="EMBL/GenBank/DDBJ databases">
        <title>Genome-scale phylogeny and comparative genomics of the fungal order Sordariales.</title>
        <authorList>
            <consortium name="Lawrence Berkeley National Laboratory"/>
            <person name="Hensen N."/>
            <person name="Bonometti L."/>
            <person name="Westerberg I."/>
            <person name="Brannstrom I.O."/>
            <person name="Guillou S."/>
            <person name="Cros-Aarteil S."/>
            <person name="Calhoun S."/>
            <person name="Haridas S."/>
            <person name="Kuo A."/>
            <person name="Mondo S."/>
            <person name="Pangilinan J."/>
            <person name="Riley R."/>
            <person name="Labutti K."/>
            <person name="Andreopoulos B."/>
            <person name="Lipzen A."/>
            <person name="Chen C."/>
            <person name="Yanf M."/>
            <person name="Daum C."/>
            <person name="Ng V."/>
            <person name="Clum A."/>
            <person name="Steindorff A."/>
            <person name="Ohm R."/>
            <person name="Martin F."/>
            <person name="Silar P."/>
            <person name="Natvig D."/>
            <person name="Lalanne C."/>
            <person name="Gautier V."/>
            <person name="Ament-Velasquez S.L."/>
            <person name="Kruys A."/>
            <person name="Hutchinson M.I."/>
            <person name="Powell A.J."/>
            <person name="Barry K."/>
            <person name="Miller A.N."/>
            <person name="Grigoriev I.V."/>
            <person name="Debuchy R."/>
            <person name="Gladieux P."/>
            <person name="Thoren M.H."/>
            <person name="Johannesson H."/>
        </authorList>
    </citation>
    <scope>NUCLEOTIDE SEQUENCE</scope>
    <source>
        <strain evidence="4">SMH2532-1</strain>
    </source>
</reference>
<dbReference type="PANTHER" id="PTHR32332:SF34">
    <property type="entry name" value="2-NITROPROPANE DIOXYGENASE FAMILY, PUTATIVE-RELATED"/>
    <property type="match status" value="1"/>
</dbReference>
<dbReference type="EMBL" id="JAULSV010000005">
    <property type="protein sequence ID" value="KAK0644503.1"/>
    <property type="molecule type" value="Genomic_DNA"/>
</dbReference>
<dbReference type="AlphaFoldDB" id="A0AA39Y1Y3"/>
<dbReference type="InterPro" id="IPR013785">
    <property type="entry name" value="Aldolase_TIM"/>
</dbReference>
<protein>
    <submittedName>
        <fullName evidence="4">2-nitropropane dioxygenase</fullName>
    </submittedName>
</protein>
<keyword evidence="3" id="KW-0560">Oxidoreductase</keyword>
<evidence type="ECO:0000313" key="5">
    <source>
        <dbReference type="Proteomes" id="UP001174936"/>
    </source>
</evidence>
<dbReference type="Proteomes" id="UP001174936">
    <property type="component" value="Unassembled WGS sequence"/>
</dbReference>
<dbReference type="Gene3D" id="3.20.20.70">
    <property type="entry name" value="Aldolase class I"/>
    <property type="match status" value="1"/>
</dbReference>
<evidence type="ECO:0000256" key="3">
    <source>
        <dbReference type="ARBA" id="ARBA00023002"/>
    </source>
</evidence>
<sequence>MATTKLQSWFPHAQTPIIISAPMLGAANGTLAAAVSKAGGIGMIPGGLDFTPSSPQLATLTSELLAAREHLGLPPSATLPLGVGFLLFHPSLVHFVDTVIPVLTRFKVRAVWFFAPPPESENEDILKNIISALHAQDIIVFFQVGNVAAARQAVRDGADLVVAQGVDAGGHQFAEGSGVVSLVPEVVDVLGREVPEREVVVVAAGGIVDGRGVAAALVLGAEGAVMGTRFLIADEASTPEFARKLLIEAEDGGISTAKSTAHDDIQGTTFWPTPYDGRALVGESYKDHVAGLPLEQNIERYGDAKKAGDTSRLVQWAGAGIGLVKKGGPAGDIVQETRAQALESLRRIPGVYL</sequence>
<keyword evidence="4" id="KW-0223">Dioxygenase</keyword>
<dbReference type="Pfam" id="PF03060">
    <property type="entry name" value="NMO"/>
    <property type="match status" value="1"/>
</dbReference>
<dbReference type="CDD" id="cd04730">
    <property type="entry name" value="NPD_like"/>
    <property type="match status" value="1"/>
</dbReference>
<dbReference type="InterPro" id="IPR004136">
    <property type="entry name" value="NMO"/>
</dbReference>